<gene>
    <name evidence="9" type="ORF">BJ987_007252</name>
</gene>
<comment type="subcellular location">
    <subcellularLocation>
        <location evidence="1">Cell membrane</location>
        <topology evidence="1">Multi-pass membrane protein</topology>
    </subcellularLocation>
</comment>
<evidence type="ECO:0000256" key="5">
    <source>
        <dbReference type="ARBA" id="ARBA00022989"/>
    </source>
</evidence>
<dbReference type="Proteomes" id="UP001519325">
    <property type="component" value="Unassembled WGS sequence"/>
</dbReference>
<keyword evidence="5 7" id="KW-1133">Transmembrane helix</keyword>
<organism evidence="9 10">
    <name type="scientific">Nocardia goodfellowii</name>
    <dbReference type="NCBI Taxonomy" id="882446"/>
    <lineage>
        <taxon>Bacteria</taxon>
        <taxon>Bacillati</taxon>
        <taxon>Actinomycetota</taxon>
        <taxon>Actinomycetes</taxon>
        <taxon>Mycobacteriales</taxon>
        <taxon>Nocardiaceae</taxon>
        <taxon>Nocardia</taxon>
    </lineage>
</organism>
<feature type="transmembrane region" description="Helical" evidence="7">
    <location>
        <begin position="218"/>
        <end position="239"/>
    </location>
</feature>
<feature type="domain" description="DUF3533" evidence="8">
    <location>
        <begin position="2"/>
        <end position="346"/>
    </location>
</feature>
<sequence length="383" mass="39815">MGLLSLLAVSYLGSVLNSEQHLRDFPLVLVDADQGVYGRQVAAEVTDALAGRVALRVTDTAAAERLLSLGNMYGAVMIPAEFTAQLTALERPAAERGTPPVIEIRTNPRAGAVGASLATELLEPTLADINRRLGVDATERARANGVELSDAALVTLTDPVRISTTQYRPLPAGTGNGISVFYYTLLLVLTGFTGSVLVSAGVDAAVAGKPDVSAWRVLGYKWGLAAVVALVMAGSYQLIAARLGMPIDHHLTLYCFGVFAALAVGVTALGISAATAALASAFQMPILGILSMPINLLLFIALGIPSSGGIRPIEAAPGVYQVLAAFEPMRQVYLGVRSILYFDARADAGLTQAVVMCALGLALGVLVGVLATAGNERFRTRAA</sequence>
<feature type="transmembrane region" description="Helical" evidence="7">
    <location>
        <begin position="180"/>
        <end position="206"/>
    </location>
</feature>
<proteinExistence type="inferred from homology"/>
<evidence type="ECO:0000256" key="3">
    <source>
        <dbReference type="ARBA" id="ARBA00022475"/>
    </source>
</evidence>
<evidence type="ECO:0000313" key="10">
    <source>
        <dbReference type="Proteomes" id="UP001519325"/>
    </source>
</evidence>
<comment type="similarity">
    <text evidence="2">Belongs to the ABC-2 integral membrane protein family.</text>
</comment>
<dbReference type="RefSeq" id="WP_209897487.1">
    <property type="nucleotide sequence ID" value="NZ_JAGGMR010000001.1"/>
</dbReference>
<keyword evidence="6 7" id="KW-0472">Membrane</keyword>
<evidence type="ECO:0000256" key="4">
    <source>
        <dbReference type="ARBA" id="ARBA00022692"/>
    </source>
</evidence>
<comment type="caution">
    <text evidence="9">The sequence shown here is derived from an EMBL/GenBank/DDBJ whole genome shotgun (WGS) entry which is preliminary data.</text>
</comment>
<dbReference type="PANTHER" id="PTHR43077:SF8">
    <property type="entry name" value="DOXORUBICIN RESISTANCE ABC TRANSPORTER PERMEASE PROTEIN DRRB"/>
    <property type="match status" value="1"/>
</dbReference>
<protein>
    <submittedName>
        <fullName evidence="9">Phage infection (PIP) family protein YhgE</fullName>
    </submittedName>
</protein>
<evidence type="ECO:0000259" key="8">
    <source>
        <dbReference type="Pfam" id="PF12051"/>
    </source>
</evidence>
<evidence type="ECO:0000256" key="6">
    <source>
        <dbReference type="ARBA" id="ARBA00023136"/>
    </source>
</evidence>
<evidence type="ECO:0000256" key="1">
    <source>
        <dbReference type="ARBA" id="ARBA00004651"/>
    </source>
</evidence>
<dbReference type="InterPro" id="IPR051328">
    <property type="entry name" value="T7SS_ABC-Transporter"/>
</dbReference>
<dbReference type="Pfam" id="PF12051">
    <property type="entry name" value="DUF3533"/>
    <property type="match status" value="1"/>
</dbReference>
<evidence type="ECO:0000256" key="7">
    <source>
        <dbReference type="SAM" id="Phobius"/>
    </source>
</evidence>
<feature type="transmembrane region" description="Helical" evidence="7">
    <location>
        <begin position="251"/>
        <end position="279"/>
    </location>
</feature>
<dbReference type="PANTHER" id="PTHR43077">
    <property type="entry name" value="TRANSPORT PERMEASE YVFS-RELATED"/>
    <property type="match status" value="1"/>
</dbReference>
<keyword evidence="4 7" id="KW-0812">Transmembrane</keyword>
<dbReference type="InterPro" id="IPR022703">
    <property type="entry name" value="DUF3533"/>
</dbReference>
<name>A0ABS4QUR1_9NOCA</name>
<evidence type="ECO:0000313" key="9">
    <source>
        <dbReference type="EMBL" id="MBP2194351.1"/>
    </source>
</evidence>
<reference evidence="9 10" key="1">
    <citation type="submission" date="2021-03" db="EMBL/GenBank/DDBJ databases">
        <title>Sequencing the genomes of 1000 actinobacteria strains.</title>
        <authorList>
            <person name="Klenk H.-P."/>
        </authorList>
    </citation>
    <scope>NUCLEOTIDE SEQUENCE [LARGE SCALE GENOMIC DNA]</scope>
    <source>
        <strain evidence="9 10">DSM 45516</strain>
    </source>
</reference>
<dbReference type="Gene3D" id="3.40.1710.10">
    <property type="entry name" value="abc type-2 transporter like domain"/>
    <property type="match status" value="1"/>
</dbReference>
<keyword evidence="3" id="KW-1003">Cell membrane</keyword>
<keyword evidence="10" id="KW-1185">Reference proteome</keyword>
<dbReference type="EMBL" id="JAGGMR010000001">
    <property type="protein sequence ID" value="MBP2194351.1"/>
    <property type="molecule type" value="Genomic_DNA"/>
</dbReference>
<evidence type="ECO:0000256" key="2">
    <source>
        <dbReference type="ARBA" id="ARBA00007783"/>
    </source>
</evidence>
<feature type="transmembrane region" description="Helical" evidence="7">
    <location>
        <begin position="286"/>
        <end position="304"/>
    </location>
</feature>
<accession>A0ABS4QUR1</accession>
<feature type="transmembrane region" description="Helical" evidence="7">
    <location>
        <begin position="350"/>
        <end position="371"/>
    </location>
</feature>